<organism evidence="1 2">
    <name type="scientific">Araneus ventricosus</name>
    <name type="common">Orbweaver spider</name>
    <name type="synonym">Epeira ventricosa</name>
    <dbReference type="NCBI Taxonomy" id="182803"/>
    <lineage>
        <taxon>Eukaryota</taxon>
        <taxon>Metazoa</taxon>
        <taxon>Ecdysozoa</taxon>
        <taxon>Arthropoda</taxon>
        <taxon>Chelicerata</taxon>
        <taxon>Arachnida</taxon>
        <taxon>Araneae</taxon>
        <taxon>Araneomorphae</taxon>
        <taxon>Entelegynae</taxon>
        <taxon>Araneoidea</taxon>
        <taxon>Araneidae</taxon>
        <taxon>Araneus</taxon>
    </lineage>
</organism>
<protein>
    <submittedName>
        <fullName evidence="1">Uncharacterized protein</fullName>
    </submittedName>
</protein>
<dbReference type="EMBL" id="BGPR01006675">
    <property type="protein sequence ID" value="GBN20927.1"/>
    <property type="molecule type" value="Genomic_DNA"/>
</dbReference>
<comment type="caution">
    <text evidence="1">The sequence shown here is derived from an EMBL/GenBank/DDBJ whole genome shotgun (WGS) entry which is preliminary data.</text>
</comment>
<name>A0A4Y2M5K3_ARAVE</name>
<reference evidence="1 2" key="1">
    <citation type="journal article" date="2019" name="Sci. Rep.">
        <title>Orb-weaving spider Araneus ventricosus genome elucidates the spidroin gene catalogue.</title>
        <authorList>
            <person name="Kono N."/>
            <person name="Nakamura H."/>
            <person name="Ohtoshi R."/>
            <person name="Moran D.A.P."/>
            <person name="Shinohara A."/>
            <person name="Yoshida Y."/>
            <person name="Fujiwara M."/>
            <person name="Mori M."/>
            <person name="Tomita M."/>
            <person name="Arakawa K."/>
        </authorList>
    </citation>
    <scope>NUCLEOTIDE SEQUENCE [LARGE SCALE GENOMIC DNA]</scope>
</reference>
<keyword evidence="2" id="KW-1185">Reference proteome</keyword>
<evidence type="ECO:0000313" key="1">
    <source>
        <dbReference type="EMBL" id="GBN20927.1"/>
    </source>
</evidence>
<accession>A0A4Y2M5K3</accession>
<dbReference type="AlphaFoldDB" id="A0A4Y2M5K3"/>
<gene>
    <name evidence="1" type="ORF">AVEN_101255_1</name>
</gene>
<sequence>MCGSGYWIINITVRRWQYDALQGQCFGLVVRCQLRRRRVPGSKPDSTVDIRICAPASRQIILRGSNIVPLLLRTFREGLCEHCCLHNEPNRYSCCHGIRHWA</sequence>
<evidence type="ECO:0000313" key="2">
    <source>
        <dbReference type="Proteomes" id="UP000499080"/>
    </source>
</evidence>
<dbReference type="Proteomes" id="UP000499080">
    <property type="component" value="Unassembled WGS sequence"/>
</dbReference>
<proteinExistence type="predicted"/>